<comment type="caution">
    <text evidence="4">The sequence shown here is derived from an EMBL/GenBank/DDBJ whole genome shotgun (WGS) entry which is preliminary data.</text>
</comment>
<organism evidence="4 5">
    <name type="scientific">Homarus americanus</name>
    <name type="common">American lobster</name>
    <dbReference type="NCBI Taxonomy" id="6706"/>
    <lineage>
        <taxon>Eukaryota</taxon>
        <taxon>Metazoa</taxon>
        <taxon>Ecdysozoa</taxon>
        <taxon>Arthropoda</taxon>
        <taxon>Crustacea</taxon>
        <taxon>Multicrustacea</taxon>
        <taxon>Malacostraca</taxon>
        <taxon>Eumalacostraca</taxon>
        <taxon>Eucarida</taxon>
        <taxon>Decapoda</taxon>
        <taxon>Pleocyemata</taxon>
        <taxon>Astacidea</taxon>
        <taxon>Nephropoidea</taxon>
        <taxon>Nephropidae</taxon>
        <taxon>Homarus</taxon>
    </lineage>
</organism>
<reference evidence="4" key="1">
    <citation type="journal article" date="2021" name="Sci. Adv.">
        <title>The American lobster genome reveals insights on longevity, neural, and immune adaptations.</title>
        <authorList>
            <person name="Polinski J.M."/>
            <person name="Zimin A.V."/>
            <person name="Clark K.F."/>
            <person name="Kohn A.B."/>
            <person name="Sadowski N."/>
            <person name="Timp W."/>
            <person name="Ptitsyn A."/>
            <person name="Khanna P."/>
            <person name="Romanova D.Y."/>
            <person name="Williams P."/>
            <person name="Greenwood S.J."/>
            <person name="Moroz L.L."/>
            <person name="Walt D.R."/>
            <person name="Bodnar A.G."/>
        </authorList>
    </citation>
    <scope>NUCLEOTIDE SEQUENCE</scope>
    <source>
        <strain evidence="4">GMGI-L3</strain>
    </source>
</reference>
<dbReference type="AlphaFoldDB" id="A0A8J5TQJ5"/>
<dbReference type="PANTHER" id="PTHR46505">
    <property type="entry name" value="OXIDOREDUCTASE NAD-BINDING DOMAIN-CONTAINING PROTEIN 1"/>
    <property type="match status" value="1"/>
</dbReference>
<dbReference type="PROSITE" id="PS51384">
    <property type="entry name" value="FAD_FR"/>
    <property type="match status" value="1"/>
</dbReference>
<evidence type="ECO:0000313" key="5">
    <source>
        <dbReference type="Proteomes" id="UP000747542"/>
    </source>
</evidence>
<dbReference type="Gene3D" id="3.40.50.80">
    <property type="entry name" value="Nucleotide-binding domain of ferredoxin-NADP reductase (FNR) module"/>
    <property type="match status" value="1"/>
</dbReference>
<dbReference type="PANTHER" id="PTHR46505:SF1">
    <property type="entry name" value="OXIDOREDUCTASE NAD-BINDING DOMAIN-CONTAINING PROTEIN 1"/>
    <property type="match status" value="1"/>
</dbReference>
<proteinExistence type="predicted"/>
<keyword evidence="2" id="KW-0520">NAD</keyword>
<dbReference type="InterPro" id="IPR017938">
    <property type="entry name" value="Riboflavin_synthase-like_b-brl"/>
</dbReference>
<evidence type="ECO:0000259" key="3">
    <source>
        <dbReference type="PROSITE" id="PS51384"/>
    </source>
</evidence>
<dbReference type="InterPro" id="IPR052128">
    <property type="entry name" value="Oxidoreductase_NAD-binding"/>
</dbReference>
<evidence type="ECO:0000256" key="2">
    <source>
        <dbReference type="ARBA" id="ARBA00023027"/>
    </source>
</evidence>
<keyword evidence="5" id="KW-1185">Reference proteome</keyword>
<dbReference type="InterPro" id="IPR039261">
    <property type="entry name" value="FNR_nucleotide-bd"/>
</dbReference>
<protein>
    <submittedName>
        <fullName evidence="4">Oxidoreductase NAD-binding domain-containing protein 1-like</fullName>
    </submittedName>
</protein>
<accession>A0A8J5TQJ5</accession>
<feature type="domain" description="FAD-binding FR-type" evidence="3">
    <location>
        <begin position="31"/>
        <end position="138"/>
    </location>
</feature>
<dbReference type="SUPFAM" id="SSF63380">
    <property type="entry name" value="Riboflavin synthase domain-like"/>
    <property type="match status" value="1"/>
</dbReference>
<gene>
    <name evidence="4" type="primary">oxnad1-L</name>
    <name evidence="4" type="ORF">Hamer_G015508</name>
</gene>
<dbReference type="Proteomes" id="UP000747542">
    <property type="component" value="Unassembled WGS sequence"/>
</dbReference>
<dbReference type="GO" id="GO:0016491">
    <property type="term" value="F:oxidoreductase activity"/>
    <property type="evidence" value="ECO:0007669"/>
    <property type="project" value="UniProtKB-KW"/>
</dbReference>
<dbReference type="InterPro" id="IPR017927">
    <property type="entry name" value="FAD-bd_FR_type"/>
</dbReference>
<dbReference type="SUPFAM" id="SSF52343">
    <property type="entry name" value="Ferredoxin reductase-like, C-terminal NADP-linked domain"/>
    <property type="match status" value="1"/>
</dbReference>
<keyword evidence="1" id="KW-0560">Oxidoreductase</keyword>
<evidence type="ECO:0000256" key="1">
    <source>
        <dbReference type="ARBA" id="ARBA00023002"/>
    </source>
</evidence>
<evidence type="ECO:0000313" key="4">
    <source>
        <dbReference type="EMBL" id="KAG7176688.1"/>
    </source>
</evidence>
<name>A0A8J5TQJ5_HOMAM</name>
<dbReference type="GO" id="GO:0005739">
    <property type="term" value="C:mitochondrion"/>
    <property type="evidence" value="ECO:0007669"/>
    <property type="project" value="TreeGrafter"/>
</dbReference>
<dbReference type="EMBL" id="JAHLQT010003055">
    <property type="protein sequence ID" value="KAG7176688.1"/>
    <property type="molecule type" value="Genomic_DNA"/>
</dbReference>
<sequence>MGLKMLTRSFRLNTSLISRDEGAGKHLKITARHTRLPVVAKAVVTDMGMESSTVRSVTLRVENPNFTFKAGQWIDMFIPGMETVGGFSMYSCPTHLAETGTLQLGIKFSRWPPAFWVHDQALLDTISVKTPETEVRYFTTREPPPDSSLVTYGHITHEVLKSSVASLDVSSLKTFICGPPPMIENINKHLLACGLLQHQILYEKWW</sequence>